<gene>
    <name evidence="1" type="ORF">DSLASN_18200</name>
</gene>
<accession>A0ABM7PEZ6</accession>
<reference evidence="1 2" key="1">
    <citation type="submission" date="2021-02" db="EMBL/GenBank/DDBJ databases">
        <title>Complete genome of Desulfoluna sp. strain ASN36.</title>
        <authorList>
            <person name="Takahashi A."/>
            <person name="Kojima H."/>
            <person name="Fukui M."/>
        </authorList>
    </citation>
    <scope>NUCLEOTIDE SEQUENCE [LARGE SCALE GENOMIC DNA]</scope>
    <source>
        <strain evidence="1 2">ASN36</strain>
    </source>
</reference>
<protein>
    <submittedName>
        <fullName evidence="1">Uncharacterized protein</fullName>
    </submittedName>
</protein>
<evidence type="ECO:0000313" key="1">
    <source>
        <dbReference type="EMBL" id="BCS96188.1"/>
    </source>
</evidence>
<proteinExistence type="predicted"/>
<keyword evidence="2" id="KW-1185">Reference proteome</keyword>
<evidence type="ECO:0000313" key="2">
    <source>
        <dbReference type="Proteomes" id="UP001320148"/>
    </source>
</evidence>
<organism evidence="1 2">
    <name type="scientific">Desulfoluna limicola</name>
    <dbReference type="NCBI Taxonomy" id="2810562"/>
    <lineage>
        <taxon>Bacteria</taxon>
        <taxon>Pseudomonadati</taxon>
        <taxon>Thermodesulfobacteriota</taxon>
        <taxon>Desulfobacteria</taxon>
        <taxon>Desulfobacterales</taxon>
        <taxon>Desulfolunaceae</taxon>
        <taxon>Desulfoluna</taxon>
    </lineage>
</organism>
<dbReference type="EMBL" id="AP024488">
    <property type="protein sequence ID" value="BCS96188.1"/>
    <property type="molecule type" value="Genomic_DNA"/>
</dbReference>
<dbReference type="Proteomes" id="UP001320148">
    <property type="component" value="Chromosome"/>
</dbReference>
<sequence length="141" mass="14776">MCKVQNIAACATVEDDITKAEIRQVKGAVPTLCRKGELLDPLKKFRLVTHDQDGVIKRVRIPMVGEGHIDIACFNQGVGAAAAVKGIDTGTAGEGVIPFATNQDVVTSGPDQDICASRTIQGHGSRMKGFCAQRVVAGTSG</sequence>
<name>A0ABM7PEZ6_9BACT</name>